<dbReference type="EMBL" id="LSDD01000113">
    <property type="protein sequence ID" value="KXB63310.1"/>
    <property type="molecule type" value="Genomic_DNA"/>
</dbReference>
<evidence type="ECO:0000259" key="2">
    <source>
        <dbReference type="Pfam" id="PF21821"/>
    </source>
</evidence>
<dbReference type="InterPro" id="IPR048494">
    <property type="entry name" value="Dit-like_N"/>
</dbReference>
<organism evidence="3 4">
    <name type="scientific">Leptotrichia wadei</name>
    <dbReference type="NCBI Taxonomy" id="157687"/>
    <lineage>
        <taxon>Bacteria</taxon>
        <taxon>Fusobacteriati</taxon>
        <taxon>Fusobacteriota</taxon>
        <taxon>Fusobacteriia</taxon>
        <taxon>Fusobacteriales</taxon>
        <taxon>Leptotrichiaceae</taxon>
        <taxon>Leptotrichia</taxon>
    </lineage>
</organism>
<protein>
    <recommendedName>
        <fullName evidence="2">Dit-like phage tail protein N-terminal domain-containing protein</fullName>
    </recommendedName>
</protein>
<name>A0A134A754_9FUSO</name>
<dbReference type="RefSeq" id="WP_060918212.1">
    <property type="nucleotide sequence ID" value="NZ_KQ960091.1"/>
</dbReference>
<sequence length="197" mass="22667">MQVLDFLKKAIAGFEAQKDRLEKIYLKYFDIKPNGFLGTIPLLVISTDYSQDNEITGYKSYLKDNFNENMFVNPYTLKIEVILHGKEWKDELEKLVKESKKRNYTTFMYTKFDKVYAPLAITSVSYSENYQNYTSIKVSINLKEVNLLKFTTTDGKTTTSAYDPETNTQNREMSEVSMSESMKGGLGDDPRTGDIKA</sequence>
<evidence type="ECO:0000313" key="3">
    <source>
        <dbReference type="EMBL" id="KXB63310.1"/>
    </source>
</evidence>
<dbReference type="AlphaFoldDB" id="A0A134A754"/>
<gene>
    <name evidence="3" type="ORF">HMPREF3180_01570</name>
</gene>
<reference evidence="4" key="1">
    <citation type="submission" date="2016-01" db="EMBL/GenBank/DDBJ databases">
        <authorList>
            <person name="Mitreva M."/>
            <person name="Pepin K.H."/>
            <person name="Mihindukulasuriya K.A."/>
            <person name="Fulton R."/>
            <person name="Fronick C."/>
            <person name="O'Laughlin M."/>
            <person name="Miner T."/>
            <person name="Herter B."/>
            <person name="Rosa B.A."/>
            <person name="Cordes M."/>
            <person name="Tomlinson C."/>
            <person name="Wollam A."/>
            <person name="Palsikar V.B."/>
            <person name="Mardis E.R."/>
            <person name="Wilson R.K."/>
        </authorList>
    </citation>
    <scope>NUCLEOTIDE SEQUENCE [LARGE SCALE GENOMIC DNA]</scope>
    <source>
        <strain evidence="4">KA00185</strain>
    </source>
</reference>
<dbReference type="OrthoDB" id="81859at2"/>
<evidence type="ECO:0000313" key="4">
    <source>
        <dbReference type="Proteomes" id="UP000070483"/>
    </source>
</evidence>
<dbReference type="STRING" id="157687.HMPREF3180_01570"/>
<feature type="compositionally biased region" description="Basic and acidic residues" evidence="1">
    <location>
        <begin position="186"/>
        <end position="197"/>
    </location>
</feature>
<feature type="region of interest" description="Disordered" evidence="1">
    <location>
        <begin position="156"/>
        <end position="197"/>
    </location>
</feature>
<accession>A0A134A754</accession>
<proteinExistence type="predicted"/>
<comment type="caution">
    <text evidence="3">The sequence shown here is derived from an EMBL/GenBank/DDBJ whole genome shotgun (WGS) entry which is preliminary data.</text>
</comment>
<dbReference type="Proteomes" id="UP000070483">
    <property type="component" value="Unassembled WGS sequence"/>
</dbReference>
<feature type="domain" description="Dit-like phage tail protein N-terminal" evidence="2">
    <location>
        <begin position="43"/>
        <end position="154"/>
    </location>
</feature>
<dbReference type="PATRIC" id="fig|157687.3.peg.1562"/>
<dbReference type="Pfam" id="PF21821">
    <property type="entry name" value="Dit_like"/>
    <property type="match status" value="1"/>
</dbReference>
<evidence type="ECO:0000256" key="1">
    <source>
        <dbReference type="SAM" id="MobiDB-lite"/>
    </source>
</evidence>
<keyword evidence="4" id="KW-1185">Reference proteome</keyword>